<proteinExistence type="predicted"/>
<evidence type="ECO:0000313" key="4">
    <source>
        <dbReference type="Proteomes" id="UP000008810"/>
    </source>
</evidence>
<evidence type="ECO:0000313" key="3">
    <source>
        <dbReference type="EnsemblPlants" id="PNT63554"/>
    </source>
</evidence>
<dbReference type="AlphaFoldDB" id="A0A2K2CNG2"/>
<name>A0A2K2CNG2_BRADI</name>
<sequence length="164" mass="16846">MGARYRGKRSPPPPPSLSSSRSGSPQRHRRPSLGPWRIPPPPPQPTPTGHLAGPAAASLPRCLPAAPAASLPAATTSSCSAGAFSSCPARCRHLLLPCCPPALMARPPVPAGTSDGAAIEPPQGLGRRCPPPSLREPPMTPVTSSPLPTHSKVSNHPHISPPLL</sequence>
<feature type="compositionally biased region" description="Pro residues" evidence="1">
    <location>
        <begin position="37"/>
        <end position="46"/>
    </location>
</feature>
<protein>
    <submittedName>
        <fullName evidence="2 3">Uncharacterized protein</fullName>
    </submittedName>
</protein>
<keyword evidence="4" id="KW-1185">Reference proteome</keyword>
<feature type="region of interest" description="Disordered" evidence="1">
    <location>
        <begin position="110"/>
        <end position="164"/>
    </location>
</feature>
<accession>A0A2K2CNG2</accession>
<evidence type="ECO:0000256" key="1">
    <source>
        <dbReference type="SAM" id="MobiDB-lite"/>
    </source>
</evidence>
<feature type="region of interest" description="Disordered" evidence="1">
    <location>
        <begin position="1"/>
        <end position="56"/>
    </location>
</feature>
<dbReference type="InParanoid" id="A0A2K2CNG2"/>
<gene>
    <name evidence="2" type="ORF">BRADI_4g17234v3</name>
</gene>
<reference evidence="3" key="3">
    <citation type="submission" date="2018-08" db="UniProtKB">
        <authorList>
            <consortium name="EnsemblPlants"/>
        </authorList>
    </citation>
    <scope>IDENTIFICATION</scope>
    <source>
        <strain evidence="3">cv. Bd21</strain>
    </source>
</reference>
<evidence type="ECO:0000313" key="2">
    <source>
        <dbReference type="EMBL" id="PNT63554.1"/>
    </source>
</evidence>
<reference evidence="2" key="2">
    <citation type="submission" date="2017-06" db="EMBL/GenBank/DDBJ databases">
        <title>WGS assembly of Brachypodium distachyon.</title>
        <authorList>
            <consortium name="The International Brachypodium Initiative"/>
            <person name="Lucas S."/>
            <person name="Harmon-Smith M."/>
            <person name="Lail K."/>
            <person name="Tice H."/>
            <person name="Grimwood J."/>
            <person name="Bruce D."/>
            <person name="Barry K."/>
            <person name="Shu S."/>
            <person name="Lindquist E."/>
            <person name="Wang M."/>
            <person name="Pitluck S."/>
            <person name="Vogel J.P."/>
            <person name="Garvin D.F."/>
            <person name="Mockler T.C."/>
            <person name="Schmutz J."/>
            <person name="Rokhsar D."/>
            <person name="Bevan M.W."/>
        </authorList>
    </citation>
    <scope>NUCLEOTIDE SEQUENCE</scope>
    <source>
        <strain evidence="2">Bd21</strain>
    </source>
</reference>
<feature type="compositionally biased region" description="Polar residues" evidence="1">
    <location>
        <begin position="141"/>
        <end position="154"/>
    </location>
</feature>
<organism evidence="2">
    <name type="scientific">Brachypodium distachyon</name>
    <name type="common">Purple false brome</name>
    <name type="synonym">Trachynia distachya</name>
    <dbReference type="NCBI Taxonomy" id="15368"/>
    <lineage>
        <taxon>Eukaryota</taxon>
        <taxon>Viridiplantae</taxon>
        <taxon>Streptophyta</taxon>
        <taxon>Embryophyta</taxon>
        <taxon>Tracheophyta</taxon>
        <taxon>Spermatophyta</taxon>
        <taxon>Magnoliopsida</taxon>
        <taxon>Liliopsida</taxon>
        <taxon>Poales</taxon>
        <taxon>Poaceae</taxon>
        <taxon>BOP clade</taxon>
        <taxon>Pooideae</taxon>
        <taxon>Stipodae</taxon>
        <taxon>Brachypodieae</taxon>
        <taxon>Brachypodium</taxon>
    </lineage>
</organism>
<dbReference type="Proteomes" id="UP000008810">
    <property type="component" value="Chromosome 4"/>
</dbReference>
<dbReference type="EnsemblPlants" id="PNT63554">
    <property type="protein sequence ID" value="PNT63554"/>
    <property type="gene ID" value="BRADI_4g17234v3"/>
</dbReference>
<feature type="compositionally biased region" description="Pro residues" evidence="1">
    <location>
        <begin position="129"/>
        <end position="140"/>
    </location>
</feature>
<dbReference type="EMBL" id="CM000883">
    <property type="protein sequence ID" value="PNT63554.1"/>
    <property type="molecule type" value="Genomic_DNA"/>
</dbReference>
<reference evidence="2 3" key="1">
    <citation type="journal article" date="2010" name="Nature">
        <title>Genome sequencing and analysis of the model grass Brachypodium distachyon.</title>
        <authorList>
            <consortium name="International Brachypodium Initiative"/>
        </authorList>
    </citation>
    <scope>NUCLEOTIDE SEQUENCE [LARGE SCALE GENOMIC DNA]</scope>
    <source>
        <strain evidence="2 3">Bd21</strain>
    </source>
</reference>
<dbReference type="Gramene" id="PNT63554">
    <property type="protein sequence ID" value="PNT63554"/>
    <property type="gene ID" value="BRADI_4g17234v3"/>
</dbReference>